<dbReference type="GO" id="GO:0051307">
    <property type="term" value="P:meiotic chromosome separation"/>
    <property type="evidence" value="ECO:0007669"/>
    <property type="project" value="TreeGrafter"/>
</dbReference>
<evidence type="ECO:0000256" key="1">
    <source>
        <dbReference type="ARBA" id="ARBA00000451"/>
    </source>
</evidence>
<sequence>MNAKSLDLGDITPATCTKLQVDKFFAHLSIQISKDSYSTFYKHSSNVSEFGNESLYYTCASLLKPGLSSLPIKLLAQTNKLSFAQIEPENLNGLINYTNIVQAALLFLERFKCKIRLENLALEKAAINFLSLIVESNQIMKLELKSIFLTLMIMLEKNQSSKPTISKNDNSDFVNRLVFPTFCAQTLKNSTDYLKICISYILNLHKYLLSKNYTTDINIFFTDPDSLLYIRQIASYINSLLKSDPISSNKLMLRFSKNILSIATLVNSNMKYEIAILGISCLSSLNIKKDDLFNLIHIMQNFLSTLYSSMQKNNSVDELDVYYQIYQKYIGFCVSTLKKKVDSGAKLPLLPTSKLISKTISIEKKLKTDFIYTHELLKVQNGNHSTSDLKQSITTSSLISNIYQAAIYIHSEKSIPQEQIQKVELEAVLLSIETLKSVLFNFGLQHKYLQNIKGQIVKKNTNKTIYILSTGCIGFIEQIIDQSNTQYTTLLEGLYEAHSMILGANQDYLVNWPDLLIESLSKATKILTEMPHDLLSYKHERLKSISTIHYKTAASLYKSKQFDLSLKFALKSIEYIQDYNDSSLEVSRQSELIATIYMNLKQYEKSVSWIGTSIKLLFSHYYSSWALQQVLIFVDDNVIINGITENQENEPILKKLDSIMRLFVDLLRKDSRITKKSSLNSYQSATKLIGVSVESANTRCQVSLVKHKIILAQFEDAVIIFNQIKKNLTLTTTGINTSYQLIRLDLQYLLINFCEKIDFTYLQNIFNSYDKIKSKISLYQAHQILGEIYTVADYFAANQDPILESVILEFGYHISFYFNIKFDGNILLLFSLIKTANFQKAAAIYQQIAKNNLEDKHNYTSFGLETSSEEELMLKLVNIVISSNIGKSFNFQVDLQDMLTLLAKIGANFLSSNPSFYLQSILLLSKFFFQHNQINKSTLLALQSYKILSNLVVYFSQKSSRLFKGRESLDVDENIFTSASGAEKADIWETLAVSSNFRLQQVAFDIIQNIIEIYFVRGRQQELEHFTDKLSELTTIFNIPRLILSSNLTKSNFWIKQGNIKKCYEYLTLTGIIFDPVDFSTNEDSVKKFVLSLCQTEHQIASNFGFILRLADNFNNSKEFKTSLVVYQTLINHLGPKNEFISYFNDLQEYIEFKIDYYTAKISESESFYSAYKIEKLLSNNHLHNTFFGKNSISELQDNQHFLRYNPSIANDLLVMYLDIFYSFLCQNIESQVIKVANSPIIVPKYMPKDEILSPQKSKGRASKELLTLTNILTLVESSLKNIIIGVLNDNFIPINPLILGNIGILRAALLIILLNRSILVYHNSYAREIAECLELGSNYDIWFRKSESTINSILKSNILRYQNHFAEITEKDLDIFESCWSKKSLTADNGYIDQILFNGLSSNISVCSLVHDSKLQVLYVIRYNKKSNITNSTQPLIIQIPIESLNHDIKKLEKIICSTDSSINFTGSGNLVSYDDKVEWWAQRTNLENEFKIFLEYIQNSWFRCFISAITPQFFFENIDDLEIIEELTESILGSLLKSNKHKNQISENLINIDVIHIMILAFKMNSSESAIEEIALFVLSNYCSNSSGSIGYTKSEVVNLKKSILPFLEKYSEIIRICGNEHLVLILGSKLVDIPWESFLALKHIPICRMPSLHSLVDLSSKNEATSLESDKKMDSNDFEFAESFAENVDEAVLLSPTDKYRKNQKNSSGLVIENEFSLMSISKKNKYKNLSDYLDLSIEKRESNFYREHTTDSYNTVDGAKVYYLLNPSGDLKRTEDVFKAHLLDNENKGWSGVIGRAPIANEISHGLGGNEVFLYFGHGGGDKYIRRTDLLNAKELKVSILFGCSSAKLTNDGDFSAYGPILDYIATGRGVSIIGNLFDVGDKDIDRFSIEFYEVWWGIKESSKKKKHCECSQCSNLGITGLSNVQAIHLSRNKCKMRHLTGSAPVVYGIPVYNRLNV</sequence>
<feature type="domain" description="Peptidase C50" evidence="5">
    <location>
        <begin position="1762"/>
        <end position="1859"/>
    </location>
</feature>
<protein>
    <recommendedName>
        <fullName evidence="2">separase</fullName>
        <ecNumber evidence="2">3.4.22.49</ecNumber>
    </recommendedName>
</protein>
<dbReference type="GO" id="GO:0005737">
    <property type="term" value="C:cytoplasm"/>
    <property type="evidence" value="ECO:0007669"/>
    <property type="project" value="TreeGrafter"/>
</dbReference>
<comment type="catalytic activity">
    <reaction evidence="1">
        <text>All bonds known to be hydrolyzed by this endopeptidase have arginine in P1 and an acidic residue in P4. P6 is often occupied by an acidic residue or by a hydroxy-amino-acid residue, the phosphorylation of which enhances cleavage.</text>
        <dbReference type="EC" id="3.4.22.49"/>
    </reaction>
</comment>
<accession>A0A2T9YI40</accession>
<dbReference type="PROSITE" id="PS51700">
    <property type="entry name" value="SEPARIN"/>
    <property type="match status" value="1"/>
</dbReference>
<evidence type="ECO:0000313" key="6">
    <source>
        <dbReference type="EMBL" id="PVU92016.1"/>
    </source>
</evidence>
<proteinExistence type="predicted"/>
<dbReference type="GO" id="GO:0072686">
    <property type="term" value="C:mitotic spindle"/>
    <property type="evidence" value="ECO:0007669"/>
    <property type="project" value="TreeGrafter"/>
</dbReference>
<evidence type="ECO:0000259" key="5">
    <source>
        <dbReference type="PROSITE" id="PS51700"/>
    </source>
</evidence>
<evidence type="ECO:0000256" key="2">
    <source>
        <dbReference type="ARBA" id="ARBA00012489"/>
    </source>
</evidence>
<keyword evidence="3" id="KW-0378">Hydrolase</keyword>
<evidence type="ECO:0000256" key="3">
    <source>
        <dbReference type="ARBA" id="ARBA00022801"/>
    </source>
</evidence>
<dbReference type="PANTHER" id="PTHR12792:SF0">
    <property type="entry name" value="SEPARIN"/>
    <property type="match status" value="1"/>
</dbReference>
<comment type="caution">
    <text evidence="6">The sequence shown here is derived from an EMBL/GenBank/DDBJ whole genome shotgun (WGS) entry which is preliminary data.</text>
</comment>
<dbReference type="EMBL" id="MBFR01000178">
    <property type="protein sequence ID" value="PVU92016.1"/>
    <property type="molecule type" value="Genomic_DNA"/>
</dbReference>
<dbReference type="PANTHER" id="PTHR12792">
    <property type="entry name" value="EXTRA SPINDLE POLES 1-RELATED"/>
    <property type="match status" value="1"/>
</dbReference>
<gene>
    <name evidence="6" type="ORF">BB561_004080</name>
</gene>
<evidence type="ECO:0000313" key="7">
    <source>
        <dbReference type="Proteomes" id="UP000245383"/>
    </source>
</evidence>
<dbReference type="InterPro" id="IPR005314">
    <property type="entry name" value="Peptidase_C50"/>
</dbReference>
<dbReference type="GO" id="GO:0004197">
    <property type="term" value="F:cysteine-type endopeptidase activity"/>
    <property type="evidence" value="ECO:0007669"/>
    <property type="project" value="InterPro"/>
</dbReference>
<organism evidence="6 7">
    <name type="scientific">Smittium simulii</name>
    <dbReference type="NCBI Taxonomy" id="133385"/>
    <lineage>
        <taxon>Eukaryota</taxon>
        <taxon>Fungi</taxon>
        <taxon>Fungi incertae sedis</taxon>
        <taxon>Zoopagomycota</taxon>
        <taxon>Kickxellomycotina</taxon>
        <taxon>Harpellomycetes</taxon>
        <taxon>Harpellales</taxon>
        <taxon>Legeriomycetaceae</taxon>
        <taxon>Smittium</taxon>
    </lineage>
</organism>
<dbReference type="STRING" id="133385.A0A2T9YI40"/>
<keyword evidence="4" id="KW-0159">Chromosome partition</keyword>
<dbReference type="EC" id="3.4.22.49" evidence="2"/>
<dbReference type="GO" id="GO:0006508">
    <property type="term" value="P:proteolysis"/>
    <property type="evidence" value="ECO:0007669"/>
    <property type="project" value="InterPro"/>
</dbReference>
<dbReference type="Proteomes" id="UP000245383">
    <property type="component" value="Unassembled WGS sequence"/>
</dbReference>
<dbReference type="Pfam" id="PF03568">
    <property type="entry name" value="Separin_C"/>
    <property type="match status" value="1"/>
</dbReference>
<dbReference type="OrthoDB" id="10255632at2759"/>
<reference evidence="6 7" key="1">
    <citation type="journal article" date="2018" name="MBio">
        <title>Comparative Genomics Reveals the Core Gene Toolbox for the Fungus-Insect Symbiosis.</title>
        <authorList>
            <person name="Wang Y."/>
            <person name="Stata M."/>
            <person name="Wang W."/>
            <person name="Stajich J.E."/>
            <person name="White M.M."/>
            <person name="Moncalvo J.M."/>
        </authorList>
    </citation>
    <scope>NUCLEOTIDE SEQUENCE [LARGE SCALE GENOMIC DNA]</scope>
    <source>
        <strain evidence="6 7">SWE-8-4</strain>
    </source>
</reference>
<keyword evidence="7" id="KW-1185">Reference proteome</keyword>
<dbReference type="InterPro" id="IPR030397">
    <property type="entry name" value="SEPARIN_core_dom"/>
</dbReference>
<dbReference type="GO" id="GO:0005634">
    <property type="term" value="C:nucleus"/>
    <property type="evidence" value="ECO:0007669"/>
    <property type="project" value="InterPro"/>
</dbReference>
<evidence type="ECO:0000256" key="4">
    <source>
        <dbReference type="ARBA" id="ARBA00022829"/>
    </source>
</evidence>
<name>A0A2T9YI40_9FUNG</name>